<proteinExistence type="predicted"/>
<dbReference type="EMBL" id="JAPHNI010001054">
    <property type="protein sequence ID" value="KAJ8106886.1"/>
    <property type="molecule type" value="Genomic_DNA"/>
</dbReference>
<organism evidence="1 2">
    <name type="scientific">Boeremia exigua</name>
    <dbReference type="NCBI Taxonomy" id="749465"/>
    <lineage>
        <taxon>Eukaryota</taxon>
        <taxon>Fungi</taxon>
        <taxon>Dikarya</taxon>
        <taxon>Ascomycota</taxon>
        <taxon>Pezizomycotina</taxon>
        <taxon>Dothideomycetes</taxon>
        <taxon>Pleosporomycetidae</taxon>
        <taxon>Pleosporales</taxon>
        <taxon>Pleosporineae</taxon>
        <taxon>Didymellaceae</taxon>
        <taxon>Boeremia</taxon>
    </lineage>
</organism>
<sequence length="154" mass="16608">MRRGTSLHALGRGKFKVEGPVPERECSKETTTREGDGRGKQDDEVAVIEVRVVEAKEEGGADLIDIAVGTHCVEAERSNGNSSDDETDHKGSSTSSTSDTARSEDTATEEIAEPEDDTATEAIVEPEKVLIAVDPFEDLVTELKRGYVLKAAFE</sequence>
<dbReference type="Proteomes" id="UP001153331">
    <property type="component" value="Unassembled WGS sequence"/>
</dbReference>
<name>A0ACC2HV95_9PLEO</name>
<evidence type="ECO:0000313" key="2">
    <source>
        <dbReference type="Proteomes" id="UP001153331"/>
    </source>
</evidence>
<reference evidence="1" key="1">
    <citation type="submission" date="2022-11" db="EMBL/GenBank/DDBJ databases">
        <title>Genome Sequence of Boeremia exigua.</title>
        <authorList>
            <person name="Buettner E."/>
        </authorList>
    </citation>
    <scope>NUCLEOTIDE SEQUENCE</scope>
    <source>
        <strain evidence="1">CU02</strain>
    </source>
</reference>
<protein>
    <submittedName>
        <fullName evidence="1">Uncharacterized protein</fullName>
    </submittedName>
</protein>
<accession>A0ACC2HV95</accession>
<evidence type="ECO:0000313" key="1">
    <source>
        <dbReference type="EMBL" id="KAJ8106886.1"/>
    </source>
</evidence>
<comment type="caution">
    <text evidence="1">The sequence shown here is derived from an EMBL/GenBank/DDBJ whole genome shotgun (WGS) entry which is preliminary data.</text>
</comment>
<gene>
    <name evidence="1" type="ORF">OPT61_g9244</name>
</gene>
<keyword evidence="2" id="KW-1185">Reference proteome</keyword>